<accession>W6N1J9</accession>
<reference evidence="3 4" key="1">
    <citation type="journal article" date="2015" name="Genome Announc.">
        <title>Draft Genome Sequence of Clostridium tyrobutyricum Strain DIVETGP, Isolated from Cow's Milk for Grana Padano Production.</title>
        <authorList>
            <person name="Soggiu A."/>
            <person name="Piras C."/>
            <person name="Gaiarsa S."/>
            <person name="Sassera D."/>
            <person name="Roncada P."/>
            <person name="Bendixen E."/>
            <person name="Brasca M."/>
            <person name="Bonizzi L."/>
        </authorList>
    </citation>
    <scope>NUCLEOTIDE SEQUENCE [LARGE SCALE GENOMIC DNA]</scope>
    <source>
        <strain evidence="3 4">DIVETGP</strain>
    </source>
</reference>
<keyword evidence="1 3" id="KW-0489">Methyltransferase</keyword>
<name>W6N1J9_CLOTY</name>
<dbReference type="GeneID" id="29418247"/>
<dbReference type="PIRSF" id="PIRSF004553">
    <property type="entry name" value="CHP00095"/>
    <property type="match status" value="1"/>
</dbReference>
<protein>
    <submittedName>
        <fullName evidence="3">Ribosomal RNA small subunit methyltransferase D</fullName>
        <ecNumber evidence="3">2.1.1.-</ecNumber>
    </submittedName>
</protein>
<dbReference type="NCBIfam" id="TIGR00095">
    <property type="entry name" value="16S rRNA (guanine(966)-N(2))-methyltransferase RsmD"/>
    <property type="match status" value="1"/>
</dbReference>
<dbReference type="Proteomes" id="UP000019482">
    <property type="component" value="Unassembled WGS sequence"/>
</dbReference>
<comment type="caution">
    <text evidence="3">The sequence shown here is derived from an EMBL/GenBank/DDBJ whole genome shotgun (WGS) entry which is preliminary data.</text>
</comment>
<keyword evidence="4" id="KW-1185">Reference proteome</keyword>
<dbReference type="GO" id="GO:0008168">
    <property type="term" value="F:methyltransferase activity"/>
    <property type="evidence" value="ECO:0007669"/>
    <property type="project" value="UniProtKB-KW"/>
</dbReference>
<dbReference type="Pfam" id="PF03602">
    <property type="entry name" value="Cons_hypoth95"/>
    <property type="match status" value="1"/>
</dbReference>
<dbReference type="EC" id="2.1.1.-" evidence="3"/>
<dbReference type="CDD" id="cd02440">
    <property type="entry name" value="AdoMet_MTases"/>
    <property type="match status" value="1"/>
</dbReference>
<dbReference type="InterPro" id="IPR004398">
    <property type="entry name" value="RNA_MeTrfase_RsmD"/>
</dbReference>
<dbReference type="RefSeq" id="WP_017750654.1">
    <property type="nucleotide sequence ID" value="NZ_CBXI010000003.1"/>
</dbReference>
<dbReference type="PANTHER" id="PTHR43542">
    <property type="entry name" value="METHYLTRANSFERASE"/>
    <property type="match status" value="1"/>
</dbReference>
<dbReference type="InterPro" id="IPR029063">
    <property type="entry name" value="SAM-dependent_MTases_sf"/>
</dbReference>
<proteinExistence type="predicted"/>
<dbReference type="PROSITE" id="PS00092">
    <property type="entry name" value="N6_MTASE"/>
    <property type="match status" value="1"/>
</dbReference>
<dbReference type="EMBL" id="CBXI010000003">
    <property type="protein sequence ID" value="CDL90128.1"/>
    <property type="molecule type" value="Genomic_DNA"/>
</dbReference>
<organism evidence="3 4">
    <name type="scientific">Clostridium tyrobutyricum DIVETGP</name>
    <dbReference type="NCBI Taxonomy" id="1408889"/>
    <lineage>
        <taxon>Bacteria</taxon>
        <taxon>Bacillati</taxon>
        <taxon>Bacillota</taxon>
        <taxon>Clostridia</taxon>
        <taxon>Eubacteriales</taxon>
        <taxon>Clostridiaceae</taxon>
        <taxon>Clostridium</taxon>
    </lineage>
</organism>
<gene>
    <name evidence="3" type="ORF">CTDIVETGP_0198</name>
</gene>
<dbReference type="PANTHER" id="PTHR43542:SF1">
    <property type="entry name" value="METHYLTRANSFERASE"/>
    <property type="match status" value="1"/>
</dbReference>
<dbReference type="AlphaFoldDB" id="W6N1J9"/>
<dbReference type="Gene3D" id="3.40.50.150">
    <property type="entry name" value="Vaccinia Virus protein VP39"/>
    <property type="match status" value="1"/>
</dbReference>
<dbReference type="GO" id="GO:0003676">
    <property type="term" value="F:nucleic acid binding"/>
    <property type="evidence" value="ECO:0007669"/>
    <property type="project" value="InterPro"/>
</dbReference>
<sequence>MRIIAGLAKGKKLLSPVGYNTTRPTLDRVKESIFSIIQNKLQDSVVVDVFAGTGSLGLESVSRGAKKCYLIDGSRETFSFLKQNVINLKFDEKCSCINMDSYKVLEEFGSKNMKFDIIFIDPPYRKNMIPKALNIIKDKELLDDYGIIVSKIDSREEIYEGNDDIILIDHRKYGKTIICIYKKYKEDK</sequence>
<dbReference type="GO" id="GO:0031167">
    <property type="term" value="P:rRNA methylation"/>
    <property type="evidence" value="ECO:0007669"/>
    <property type="project" value="InterPro"/>
</dbReference>
<keyword evidence="2 3" id="KW-0808">Transferase</keyword>
<dbReference type="OrthoDB" id="9803017at2"/>
<dbReference type="SUPFAM" id="SSF53335">
    <property type="entry name" value="S-adenosyl-L-methionine-dependent methyltransferases"/>
    <property type="match status" value="1"/>
</dbReference>
<evidence type="ECO:0000313" key="4">
    <source>
        <dbReference type="Proteomes" id="UP000019482"/>
    </source>
</evidence>
<evidence type="ECO:0000313" key="3">
    <source>
        <dbReference type="EMBL" id="CDL90128.1"/>
    </source>
</evidence>
<evidence type="ECO:0000256" key="1">
    <source>
        <dbReference type="ARBA" id="ARBA00022603"/>
    </source>
</evidence>
<evidence type="ECO:0000256" key="2">
    <source>
        <dbReference type="ARBA" id="ARBA00022679"/>
    </source>
</evidence>
<dbReference type="InterPro" id="IPR002052">
    <property type="entry name" value="DNA_methylase_N6_adenine_CS"/>
</dbReference>